<protein>
    <submittedName>
        <fullName evidence="4">Regulator of chromosome condensation (RCC1) repeat protein</fullName>
    </submittedName>
</protein>
<accession>A0A399EDW8</accession>
<dbReference type="SUPFAM" id="SSF50985">
    <property type="entry name" value="RCC1/BLIP-II"/>
    <property type="match status" value="1"/>
</dbReference>
<feature type="region of interest" description="Disordered" evidence="2">
    <location>
        <begin position="1"/>
        <end position="24"/>
    </location>
</feature>
<organism evidence="4 5">
    <name type="scientific">Calidithermus terrae</name>
    <dbReference type="NCBI Taxonomy" id="1408545"/>
    <lineage>
        <taxon>Bacteria</taxon>
        <taxon>Thermotogati</taxon>
        <taxon>Deinococcota</taxon>
        <taxon>Deinococci</taxon>
        <taxon>Thermales</taxon>
        <taxon>Thermaceae</taxon>
        <taxon>Calidithermus</taxon>
    </lineage>
</organism>
<dbReference type="PROSITE" id="PS50012">
    <property type="entry name" value="RCC1_3"/>
    <property type="match status" value="3"/>
</dbReference>
<dbReference type="Proteomes" id="UP000265715">
    <property type="component" value="Unassembled WGS sequence"/>
</dbReference>
<keyword evidence="5" id="KW-1185">Reference proteome</keyword>
<gene>
    <name evidence="4" type="ORF">Mterra_03213</name>
</gene>
<dbReference type="Pfam" id="PF25390">
    <property type="entry name" value="WD40_RLD"/>
    <property type="match status" value="1"/>
</dbReference>
<dbReference type="InterPro" id="IPR000408">
    <property type="entry name" value="Reg_chr_condens"/>
</dbReference>
<dbReference type="InterPro" id="IPR051709">
    <property type="entry name" value="Ub-ligase/GTPase-reg"/>
</dbReference>
<dbReference type="PANTHER" id="PTHR45622:SF58">
    <property type="entry name" value="REGULATOR OF CHROMOSOME CONDENSATION DOMAIN-CONTAINING PROTEIN"/>
    <property type="match status" value="1"/>
</dbReference>
<sequence>MDRLRLGRPEGGGQHSLAVGQDGTLWSWGNNASGELGGRATPYTPVPTPVMAGVKAVAARWAHSLAVKTDGTLWAFGSNGAGQLGNGDSTDQPHPVQVMERVVAVAAGQAHTLVIRDDGTLWTFGANNAGQLGDMTPEGRNRPGQVMQGTGRVVAVAAGGDHSLVLLGDGTLWTFGANGWGQLGDGSYTSRSEPRKVLDGVMLPR</sequence>
<evidence type="ECO:0000259" key="3">
    <source>
        <dbReference type="Pfam" id="PF25390"/>
    </source>
</evidence>
<dbReference type="RefSeq" id="WP_170159709.1">
    <property type="nucleotide sequence ID" value="NZ_QXDL01000180.1"/>
</dbReference>
<dbReference type="EMBL" id="QXDL01000180">
    <property type="protein sequence ID" value="RIH81369.1"/>
    <property type="molecule type" value="Genomic_DNA"/>
</dbReference>
<dbReference type="InterPro" id="IPR009091">
    <property type="entry name" value="RCC1/BLIP-II"/>
</dbReference>
<evidence type="ECO:0000313" key="5">
    <source>
        <dbReference type="Proteomes" id="UP000265715"/>
    </source>
</evidence>
<feature type="domain" description="RCC1-like" evidence="3">
    <location>
        <begin position="11"/>
        <end position="198"/>
    </location>
</feature>
<reference evidence="4 5" key="1">
    <citation type="submission" date="2018-08" db="EMBL/GenBank/DDBJ databases">
        <title>Meiothermus terrae DSM 26712 genome sequencing project.</title>
        <authorList>
            <person name="Da Costa M.S."/>
            <person name="Albuquerque L."/>
            <person name="Raposo P."/>
            <person name="Froufe H.J.C."/>
            <person name="Barroso C.S."/>
            <person name="Egas C."/>
        </authorList>
    </citation>
    <scope>NUCLEOTIDE SEQUENCE [LARGE SCALE GENOMIC DNA]</scope>
    <source>
        <strain evidence="4 5">DSM 26712</strain>
    </source>
</reference>
<evidence type="ECO:0000256" key="1">
    <source>
        <dbReference type="ARBA" id="ARBA00022737"/>
    </source>
</evidence>
<comment type="caution">
    <text evidence="4">The sequence shown here is derived from an EMBL/GenBank/DDBJ whole genome shotgun (WGS) entry which is preliminary data.</text>
</comment>
<dbReference type="PROSITE" id="PS00626">
    <property type="entry name" value="RCC1_2"/>
    <property type="match status" value="1"/>
</dbReference>
<dbReference type="AlphaFoldDB" id="A0A399EDW8"/>
<evidence type="ECO:0000313" key="4">
    <source>
        <dbReference type="EMBL" id="RIH81369.1"/>
    </source>
</evidence>
<dbReference type="GO" id="GO:0005737">
    <property type="term" value="C:cytoplasm"/>
    <property type="evidence" value="ECO:0007669"/>
    <property type="project" value="TreeGrafter"/>
</dbReference>
<name>A0A399EDW8_9DEIN</name>
<dbReference type="PANTHER" id="PTHR45622">
    <property type="entry name" value="UBIQUITIN-PROTEIN LIGASE E3A-RELATED"/>
    <property type="match status" value="1"/>
</dbReference>
<dbReference type="Gene3D" id="2.130.10.30">
    <property type="entry name" value="Regulator of chromosome condensation 1/beta-lactamase-inhibitor protein II"/>
    <property type="match status" value="1"/>
</dbReference>
<evidence type="ECO:0000256" key="2">
    <source>
        <dbReference type="SAM" id="MobiDB-lite"/>
    </source>
</evidence>
<dbReference type="InterPro" id="IPR058923">
    <property type="entry name" value="RCC1-like_dom"/>
</dbReference>
<proteinExistence type="predicted"/>
<dbReference type="PRINTS" id="PR00633">
    <property type="entry name" value="RCCNDNSATION"/>
</dbReference>
<keyword evidence="1" id="KW-0677">Repeat</keyword>